<proteinExistence type="predicted"/>
<dbReference type="Proteomes" id="UP000187455">
    <property type="component" value="Unassembled WGS sequence"/>
</dbReference>
<reference evidence="1 2" key="1">
    <citation type="journal article" date="2016" name="Mol. Biol. Evol.">
        <title>Genome-Wide Survey of Gut Fungi (Harpellales) Reveals the First Horizontally Transferred Ubiquitin Gene from a Mosquito Host.</title>
        <authorList>
            <person name="Wang Y."/>
            <person name="White M.M."/>
            <person name="Kvist S."/>
            <person name="Moncalvo J.M."/>
        </authorList>
    </citation>
    <scope>NUCLEOTIDE SEQUENCE [LARGE SCALE GENOMIC DNA]</scope>
    <source>
        <strain evidence="1 2">ALG-7-W6</strain>
    </source>
</reference>
<dbReference type="EMBL" id="LSSL01000952">
    <property type="protein sequence ID" value="OLY83339.1"/>
    <property type="molecule type" value="Genomic_DNA"/>
</dbReference>
<evidence type="ECO:0000313" key="2">
    <source>
        <dbReference type="Proteomes" id="UP000187455"/>
    </source>
</evidence>
<evidence type="ECO:0000313" key="1">
    <source>
        <dbReference type="EMBL" id="OLY83339.1"/>
    </source>
</evidence>
<dbReference type="AlphaFoldDB" id="A0A1R0H2G2"/>
<gene>
    <name evidence="1" type="ORF">AYI68_g2521</name>
</gene>
<sequence length="339" mass="38760">MDSPKEFIDLEYRFVVLKEILISAENFIISGIDIEIKSEEPLSPKTAYRDINPENDFKSAIKDSNEKKEEVSENKSLLFEEDLISPLDKLVFDNLTAKSEARLVPSGINPKNKPLIEVVSPFEKVSTIPKSFESLADEELKSSPKNLIQECDKDSIKISLDEKTLHILNLLNWAIMAPLSFFQLVKHVDIIDIGDTLIYLEKEKYFEKEKISIADITFWNSVLGTTADLSRSKNEFLNVKKSNVTFDLISKFSETVTRFFLKNITHISNIKPDSSLKDAFIKAVSHHYFSFENSKMIPSISSMDSLFLSNMFWNNVEITIGYLEINKTNPGIVLTFFFL</sequence>
<name>A0A1R0H2G2_9FUNG</name>
<accession>A0A1R0H2G2</accession>
<comment type="caution">
    <text evidence="1">The sequence shown here is derived from an EMBL/GenBank/DDBJ whole genome shotgun (WGS) entry which is preliminary data.</text>
</comment>
<protein>
    <submittedName>
        <fullName evidence="1">Uncharacterized protein</fullName>
    </submittedName>
</protein>
<organism evidence="1 2">
    <name type="scientific">Smittium mucronatum</name>
    <dbReference type="NCBI Taxonomy" id="133383"/>
    <lineage>
        <taxon>Eukaryota</taxon>
        <taxon>Fungi</taxon>
        <taxon>Fungi incertae sedis</taxon>
        <taxon>Zoopagomycota</taxon>
        <taxon>Kickxellomycotina</taxon>
        <taxon>Harpellomycetes</taxon>
        <taxon>Harpellales</taxon>
        <taxon>Legeriomycetaceae</taxon>
        <taxon>Smittium</taxon>
    </lineage>
</organism>
<keyword evidence="2" id="KW-1185">Reference proteome</keyword>